<protein>
    <submittedName>
        <fullName evidence="2">Uncharacterized protein</fullName>
    </submittedName>
</protein>
<evidence type="ECO:0000313" key="2">
    <source>
        <dbReference type="EMBL" id="GHP09686.1"/>
    </source>
</evidence>
<dbReference type="EMBL" id="BNJQ01000026">
    <property type="protein sequence ID" value="GHP09686.1"/>
    <property type="molecule type" value="Genomic_DNA"/>
</dbReference>
<feature type="region of interest" description="Disordered" evidence="1">
    <location>
        <begin position="61"/>
        <end position="80"/>
    </location>
</feature>
<organism evidence="2 3">
    <name type="scientific">Pycnococcus provasolii</name>
    <dbReference type="NCBI Taxonomy" id="41880"/>
    <lineage>
        <taxon>Eukaryota</taxon>
        <taxon>Viridiplantae</taxon>
        <taxon>Chlorophyta</taxon>
        <taxon>Pseudoscourfieldiophyceae</taxon>
        <taxon>Pseudoscourfieldiales</taxon>
        <taxon>Pycnococcaceae</taxon>
        <taxon>Pycnococcus</taxon>
    </lineage>
</organism>
<evidence type="ECO:0000313" key="3">
    <source>
        <dbReference type="Proteomes" id="UP000660262"/>
    </source>
</evidence>
<accession>A0A830HQ95</accession>
<dbReference type="AlphaFoldDB" id="A0A830HQ95"/>
<gene>
    <name evidence="2" type="ORF">PPROV_000842100</name>
</gene>
<name>A0A830HQ95_9CHLO</name>
<reference evidence="2" key="1">
    <citation type="submission" date="2020-10" db="EMBL/GenBank/DDBJ databases">
        <title>Unveiling of a novel bifunctional photoreceptor, Dualchrome1, isolated from a cosmopolitan green alga.</title>
        <authorList>
            <person name="Suzuki S."/>
            <person name="Kawachi M."/>
        </authorList>
    </citation>
    <scope>NUCLEOTIDE SEQUENCE</scope>
    <source>
        <strain evidence="2">NIES 2893</strain>
    </source>
</reference>
<evidence type="ECO:0000256" key="1">
    <source>
        <dbReference type="SAM" id="MobiDB-lite"/>
    </source>
</evidence>
<keyword evidence="3" id="KW-1185">Reference proteome</keyword>
<feature type="compositionally biased region" description="Basic and acidic residues" evidence="1">
    <location>
        <begin position="69"/>
        <end position="80"/>
    </location>
</feature>
<proteinExistence type="predicted"/>
<dbReference type="Proteomes" id="UP000660262">
    <property type="component" value="Unassembled WGS sequence"/>
</dbReference>
<sequence>MAPQVGGSGSLLVPPSERMSLQAFTRALSKRRAAELSSLGIRVAQLPPEEEEQLQDEAAANMELDVETPSERDERLAREEEERILKEGEAEVARLEHEHTTRAQQRQEKLARLRATMSSLEDEQMGLVKRLKEMQKRAEDATNVN</sequence>
<comment type="caution">
    <text evidence="2">The sequence shown here is derived from an EMBL/GenBank/DDBJ whole genome shotgun (WGS) entry which is preliminary data.</text>
</comment>